<proteinExistence type="predicted"/>
<dbReference type="EMBL" id="CP027805">
    <property type="protein sequence ID" value="AWD61819.1"/>
    <property type="molecule type" value="Genomic_DNA"/>
</dbReference>
<keyword evidence="1" id="KW-0812">Transmembrane</keyword>
<sequence>MFEFLKPAPVAKQKVPANKVKSSYRWHQLGVLLAICIGYIGCYIIRLIFTTEQNEL</sequence>
<feature type="transmembrane region" description="Helical" evidence="1">
    <location>
        <begin position="29"/>
        <end position="49"/>
    </location>
</feature>
<dbReference type="AlphaFoldDB" id="A0A2S1EPR7"/>
<organism evidence="2 3">
    <name type="scientific">Limosilactobacillus reuteri</name>
    <name type="common">Lactobacillus reuteri</name>
    <dbReference type="NCBI Taxonomy" id="1598"/>
    <lineage>
        <taxon>Bacteria</taxon>
        <taxon>Bacillati</taxon>
        <taxon>Bacillota</taxon>
        <taxon>Bacilli</taxon>
        <taxon>Lactobacillales</taxon>
        <taxon>Lactobacillaceae</taxon>
        <taxon>Limosilactobacillus</taxon>
    </lineage>
</organism>
<evidence type="ECO:0000313" key="3">
    <source>
        <dbReference type="Proteomes" id="UP000244369"/>
    </source>
</evidence>
<gene>
    <name evidence="2" type="primary">glpT</name>
    <name evidence="2" type="ORF">LWHH1689_0468</name>
</gene>
<accession>A0A2S1EPR7</accession>
<reference evidence="2 3" key="1">
    <citation type="submission" date="2018-03" db="EMBL/GenBank/DDBJ databases">
        <title>Complete Genome Sequence of the Chinese traditional Highland Barley wine Isolate Lactobacillus reuteri WHH1689.</title>
        <authorList>
            <person name="Chen S."/>
            <person name="Chen L."/>
            <person name="Chen L."/>
            <person name="Li Y."/>
        </authorList>
    </citation>
    <scope>NUCLEOTIDE SEQUENCE [LARGE SCALE GENOMIC DNA]</scope>
    <source>
        <strain evidence="2 3">WHH1689</strain>
    </source>
</reference>
<evidence type="ECO:0000256" key="1">
    <source>
        <dbReference type="SAM" id="Phobius"/>
    </source>
</evidence>
<keyword evidence="1" id="KW-0472">Membrane</keyword>
<keyword evidence="1" id="KW-1133">Transmembrane helix</keyword>
<protein>
    <submittedName>
        <fullName evidence="2">Major facilitator superfamily MFS_1</fullName>
    </submittedName>
</protein>
<name>A0A2S1EPR7_LIMRT</name>
<dbReference type="Proteomes" id="UP000244369">
    <property type="component" value="Chromosome"/>
</dbReference>
<evidence type="ECO:0000313" key="2">
    <source>
        <dbReference type="EMBL" id="AWD61819.1"/>
    </source>
</evidence>